<feature type="non-terminal residue" evidence="3">
    <location>
        <position position="127"/>
    </location>
</feature>
<feature type="compositionally biased region" description="Polar residues" evidence="1">
    <location>
        <begin position="101"/>
        <end position="112"/>
    </location>
</feature>
<feature type="region of interest" description="Disordered" evidence="1">
    <location>
        <begin position="29"/>
        <end position="60"/>
    </location>
</feature>
<evidence type="ECO:0000256" key="2">
    <source>
        <dbReference type="SAM" id="Phobius"/>
    </source>
</evidence>
<evidence type="ECO:0000256" key="1">
    <source>
        <dbReference type="SAM" id="MobiDB-lite"/>
    </source>
</evidence>
<organism evidence="3 4">
    <name type="scientific">Sphaeroforma arctica JP610</name>
    <dbReference type="NCBI Taxonomy" id="667725"/>
    <lineage>
        <taxon>Eukaryota</taxon>
        <taxon>Ichthyosporea</taxon>
        <taxon>Ichthyophonida</taxon>
        <taxon>Sphaeroforma</taxon>
    </lineage>
</organism>
<gene>
    <name evidence="3" type="ORF">SARC_14809</name>
</gene>
<feature type="non-terminal residue" evidence="3">
    <location>
        <position position="1"/>
    </location>
</feature>
<feature type="transmembrane region" description="Helical" evidence="2">
    <location>
        <begin position="63"/>
        <end position="90"/>
    </location>
</feature>
<dbReference type="EMBL" id="KQ246728">
    <property type="protein sequence ID" value="KNC72630.1"/>
    <property type="molecule type" value="Genomic_DNA"/>
</dbReference>
<dbReference type="Proteomes" id="UP000054560">
    <property type="component" value="Unassembled WGS sequence"/>
</dbReference>
<evidence type="ECO:0000313" key="4">
    <source>
        <dbReference type="Proteomes" id="UP000054560"/>
    </source>
</evidence>
<dbReference type="RefSeq" id="XP_014146532.1">
    <property type="nucleotide sequence ID" value="XM_014291057.1"/>
</dbReference>
<accession>A0A0L0F7E0</accession>
<name>A0A0L0F7E0_9EUKA</name>
<keyword evidence="2" id="KW-0812">Transmembrane</keyword>
<dbReference type="AlphaFoldDB" id="A0A0L0F7E0"/>
<feature type="region of interest" description="Disordered" evidence="1">
    <location>
        <begin position="94"/>
        <end position="127"/>
    </location>
</feature>
<dbReference type="GeneID" id="25915313"/>
<reference evidence="3 4" key="1">
    <citation type="submission" date="2011-02" db="EMBL/GenBank/DDBJ databases">
        <title>The Genome Sequence of Sphaeroforma arctica JP610.</title>
        <authorList>
            <consortium name="The Broad Institute Genome Sequencing Platform"/>
            <person name="Russ C."/>
            <person name="Cuomo C."/>
            <person name="Young S.K."/>
            <person name="Zeng Q."/>
            <person name="Gargeya S."/>
            <person name="Alvarado L."/>
            <person name="Berlin A."/>
            <person name="Chapman S.B."/>
            <person name="Chen Z."/>
            <person name="Freedman E."/>
            <person name="Gellesch M."/>
            <person name="Goldberg J."/>
            <person name="Griggs A."/>
            <person name="Gujja S."/>
            <person name="Heilman E."/>
            <person name="Heiman D."/>
            <person name="Howarth C."/>
            <person name="Mehta T."/>
            <person name="Neiman D."/>
            <person name="Pearson M."/>
            <person name="Roberts A."/>
            <person name="Saif S."/>
            <person name="Shea T."/>
            <person name="Shenoy N."/>
            <person name="Sisk P."/>
            <person name="Stolte C."/>
            <person name="Sykes S."/>
            <person name="White J."/>
            <person name="Yandava C."/>
            <person name="Burger G."/>
            <person name="Gray M.W."/>
            <person name="Holland P.W.H."/>
            <person name="King N."/>
            <person name="Lang F.B.F."/>
            <person name="Roger A.J."/>
            <person name="Ruiz-Trillo I."/>
            <person name="Haas B."/>
            <person name="Nusbaum C."/>
            <person name="Birren B."/>
        </authorList>
    </citation>
    <scope>NUCLEOTIDE SEQUENCE [LARGE SCALE GENOMIC DNA]</scope>
    <source>
        <strain evidence="3 4">JP610</strain>
    </source>
</reference>
<proteinExistence type="predicted"/>
<keyword evidence="2" id="KW-0472">Membrane</keyword>
<evidence type="ECO:0000313" key="3">
    <source>
        <dbReference type="EMBL" id="KNC72630.1"/>
    </source>
</evidence>
<protein>
    <submittedName>
        <fullName evidence="3">Uncharacterized protein</fullName>
    </submittedName>
</protein>
<keyword evidence="4" id="KW-1185">Reference proteome</keyword>
<sequence>TLISEDANTALAATPNSALQAIGIEAVGSDNNEPTVLPSSTPAPSPSPSASGPPQEDDSSNTALIIGVVVSVVVLLLVCCVCAGGLWWYLRKKKGNKTDGSRGSAQQTSNPRMDQMGGIDNRGSMYG</sequence>
<keyword evidence="2" id="KW-1133">Transmembrane helix</keyword>